<reference evidence="4" key="1">
    <citation type="submission" date="2017-02" db="EMBL/GenBank/DDBJ databases">
        <authorList>
            <person name="Varghese N."/>
            <person name="Submissions S."/>
        </authorList>
    </citation>
    <scope>NUCLEOTIDE SEQUENCE [LARGE SCALE GENOMIC DNA]</scope>
    <source>
        <strain evidence="4">ATCC 700200</strain>
    </source>
</reference>
<dbReference type="RefSeq" id="WP_078811405.1">
    <property type="nucleotide sequence ID" value="NZ_FUYE01000001.1"/>
</dbReference>
<feature type="domain" description="Peptidase M56" evidence="2">
    <location>
        <begin position="72"/>
        <end position="263"/>
    </location>
</feature>
<dbReference type="PANTHER" id="PTHR34978:SF3">
    <property type="entry name" value="SLR0241 PROTEIN"/>
    <property type="match status" value="1"/>
</dbReference>
<proteinExistence type="predicted"/>
<feature type="transmembrane region" description="Helical" evidence="1">
    <location>
        <begin position="71"/>
        <end position="92"/>
    </location>
</feature>
<feature type="transmembrane region" description="Helical" evidence="1">
    <location>
        <begin position="281"/>
        <end position="299"/>
    </location>
</feature>
<organism evidence="3 4">
    <name type="scientific">Prosthecobacter debontii</name>
    <dbReference type="NCBI Taxonomy" id="48467"/>
    <lineage>
        <taxon>Bacteria</taxon>
        <taxon>Pseudomonadati</taxon>
        <taxon>Verrucomicrobiota</taxon>
        <taxon>Verrucomicrobiia</taxon>
        <taxon>Verrucomicrobiales</taxon>
        <taxon>Verrucomicrobiaceae</taxon>
        <taxon>Prosthecobacter</taxon>
    </lineage>
</organism>
<name>A0A1T4WGE0_9BACT</name>
<dbReference type="Pfam" id="PF05569">
    <property type="entry name" value="Peptidase_M56"/>
    <property type="match status" value="1"/>
</dbReference>
<feature type="transmembrane region" description="Helical" evidence="1">
    <location>
        <begin position="31"/>
        <end position="51"/>
    </location>
</feature>
<dbReference type="AlphaFoldDB" id="A0A1T4WGE0"/>
<dbReference type="OrthoDB" id="129051at2"/>
<dbReference type="CDD" id="cd07341">
    <property type="entry name" value="M56_BlaR1_MecR1_like"/>
    <property type="match status" value="1"/>
</dbReference>
<evidence type="ECO:0000259" key="2">
    <source>
        <dbReference type="Pfam" id="PF05569"/>
    </source>
</evidence>
<accession>A0A1T4WGE0</accession>
<keyword evidence="1" id="KW-0812">Transmembrane</keyword>
<dbReference type="InterPro" id="IPR008756">
    <property type="entry name" value="Peptidase_M56"/>
</dbReference>
<dbReference type="STRING" id="48467.SAMN02745166_00166"/>
<dbReference type="Proteomes" id="UP000190774">
    <property type="component" value="Unassembled WGS sequence"/>
</dbReference>
<feature type="transmembrane region" description="Helical" evidence="1">
    <location>
        <begin position="6"/>
        <end position="24"/>
    </location>
</feature>
<protein>
    <submittedName>
        <fullName evidence="3">BlaR1 peptidase M56</fullName>
    </submittedName>
</protein>
<evidence type="ECO:0000313" key="3">
    <source>
        <dbReference type="EMBL" id="SKA76406.1"/>
    </source>
</evidence>
<evidence type="ECO:0000313" key="4">
    <source>
        <dbReference type="Proteomes" id="UP000190774"/>
    </source>
</evidence>
<dbReference type="EMBL" id="FUYE01000001">
    <property type="protein sequence ID" value="SKA76406.1"/>
    <property type="molecule type" value="Genomic_DNA"/>
</dbReference>
<gene>
    <name evidence="3" type="ORF">SAMN02745166_00166</name>
</gene>
<keyword evidence="4" id="KW-1185">Reference proteome</keyword>
<keyword evidence="1" id="KW-0472">Membrane</keyword>
<dbReference type="InterPro" id="IPR052173">
    <property type="entry name" value="Beta-lactam_resp_regulator"/>
</dbReference>
<dbReference type="PANTHER" id="PTHR34978">
    <property type="entry name" value="POSSIBLE SENSOR-TRANSDUCER PROTEIN BLAR"/>
    <property type="match status" value="1"/>
</dbReference>
<evidence type="ECO:0000256" key="1">
    <source>
        <dbReference type="SAM" id="Phobius"/>
    </source>
</evidence>
<sequence length="326" mass="36185">MLWFHLSTTVLLLAALILPTAGLSRRRSIEGVTLLVILLPLIRLALETFIPSLPHPALPLKGLDGHGQSSIFVQLLTIVWVTGMLIHGVALVRRLRSVQHLKATAHPLSQECVHQIAACLSQPEATICQSFRVSTQIKTPLVLPGLNSLVLLPVEWDGWPVHLQASALRHEWHHLRNHDALWNVWLHLFRPIFWFHPLAAMSVKAWTDACEYEADLAAVGSSNPADYAQSLLSIARLQQLSAHATGLGFLGSSHVGLQQRIRVLLSPHQTSASERSWLKRLTVPMVILAFAVSCAWLGIRKPEEQAQQPHEEAFLRLSATPFPADE</sequence>
<keyword evidence="1" id="KW-1133">Transmembrane helix</keyword>